<reference evidence="5 6" key="1">
    <citation type="submission" date="2019-02" db="EMBL/GenBank/DDBJ databases">
        <title>Bacterial novel species Emticicia sp. 17J42-9 isolated from soil.</title>
        <authorList>
            <person name="Jung H.-Y."/>
        </authorList>
    </citation>
    <scope>NUCLEOTIDE SEQUENCE [LARGE SCALE GENOMIC DNA]</scope>
    <source>
        <strain evidence="5 6">17J42-9</strain>
    </source>
</reference>
<dbReference type="OrthoDB" id="9796143at2"/>
<keyword evidence="2" id="KW-0805">Transcription regulation</keyword>
<dbReference type="Gene3D" id="3.30.70.940">
    <property type="entry name" value="NusG, N-terminal domain"/>
    <property type="match status" value="1"/>
</dbReference>
<dbReference type="InterPro" id="IPR036735">
    <property type="entry name" value="NGN_dom_sf"/>
</dbReference>
<dbReference type="CDD" id="cd09895">
    <property type="entry name" value="NGN_SP_UpxY"/>
    <property type="match status" value="1"/>
</dbReference>
<keyword evidence="3" id="KW-0804">Transcription</keyword>
<dbReference type="InterPro" id="IPR006645">
    <property type="entry name" value="NGN-like_dom"/>
</dbReference>
<evidence type="ECO:0000313" key="6">
    <source>
        <dbReference type="Proteomes" id="UP000293162"/>
    </source>
</evidence>
<dbReference type="PANTHER" id="PTHR30265:SF4">
    <property type="entry name" value="KOW MOTIF FAMILY PROTEIN, EXPRESSED"/>
    <property type="match status" value="1"/>
</dbReference>
<dbReference type="PANTHER" id="PTHR30265">
    <property type="entry name" value="RHO-INTERACTING TRANSCRIPTION TERMINATION FACTOR NUSG"/>
    <property type="match status" value="1"/>
</dbReference>
<keyword evidence="1" id="KW-0889">Transcription antitermination</keyword>
<evidence type="ECO:0000259" key="4">
    <source>
        <dbReference type="SMART" id="SM00738"/>
    </source>
</evidence>
<dbReference type="SMART" id="SM00738">
    <property type="entry name" value="NGN"/>
    <property type="match status" value="1"/>
</dbReference>
<organism evidence="5 6">
    <name type="scientific">Emticicia agri</name>
    <dbReference type="NCBI Taxonomy" id="2492393"/>
    <lineage>
        <taxon>Bacteria</taxon>
        <taxon>Pseudomonadati</taxon>
        <taxon>Bacteroidota</taxon>
        <taxon>Cytophagia</taxon>
        <taxon>Cytophagales</taxon>
        <taxon>Leadbetterellaceae</taxon>
        <taxon>Emticicia</taxon>
    </lineage>
</organism>
<feature type="domain" description="NusG-like N-terminal" evidence="4">
    <location>
        <begin position="1"/>
        <end position="98"/>
    </location>
</feature>
<dbReference type="Proteomes" id="UP000293162">
    <property type="component" value="Unassembled WGS sequence"/>
</dbReference>
<evidence type="ECO:0000256" key="3">
    <source>
        <dbReference type="ARBA" id="ARBA00023163"/>
    </source>
</evidence>
<keyword evidence="6" id="KW-1185">Reference proteome</keyword>
<gene>
    <name evidence="5" type="ORF">EWM59_24805</name>
</gene>
<dbReference type="RefSeq" id="WP_130023933.1">
    <property type="nucleotide sequence ID" value="NZ_SEWF01000066.1"/>
</dbReference>
<name>A0A4Q5LTF1_9BACT</name>
<protein>
    <submittedName>
        <fullName evidence="5">UpxY family transcription antiterminator</fullName>
    </submittedName>
</protein>
<dbReference type="GO" id="GO:0006354">
    <property type="term" value="P:DNA-templated transcription elongation"/>
    <property type="evidence" value="ECO:0007669"/>
    <property type="project" value="InterPro"/>
</dbReference>
<evidence type="ECO:0000256" key="2">
    <source>
        <dbReference type="ARBA" id="ARBA00023015"/>
    </source>
</evidence>
<dbReference type="GO" id="GO:0031564">
    <property type="term" value="P:transcription antitermination"/>
    <property type="evidence" value="ECO:0007669"/>
    <property type="project" value="UniProtKB-KW"/>
</dbReference>
<comment type="caution">
    <text evidence="5">The sequence shown here is derived from an EMBL/GenBank/DDBJ whole genome shotgun (WGS) entry which is preliminary data.</text>
</comment>
<dbReference type="NCBIfam" id="NF033644">
    <property type="entry name" value="antiterm_UpxY"/>
    <property type="match status" value="1"/>
</dbReference>
<dbReference type="AlphaFoldDB" id="A0A4Q5LTF1"/>
<accession>A0A4Q5LTF1</accession>
<dbReference type="SUPFAM" id="SSF82679">
    <property type="entry name" value="N-utilization substance G protein NusG, N-terminal domain"/>
    <property type="match status" value="1"/>
</dbReference>
<evidence type="ECO:0000256" key="1">
    <source>
        <dbReference type="ARBA" id="ARBA00022814"/>
    </source>
</evidence>
<sequence>MKKWFVIYTKPRQEKKVANELAKISIESYCPTKKVERQWSDRKKKVETPLFTSYCFVHIEEKDRNKVFQVPGVVRYVFWLKKPAIVRDEEIEEIKRWLNDYNHEYIETRKFQDNERLIIKSGLLIDQQATVVKQNGNQLILQLENLGFTLCVSQTDMLLSPV</sequence>
<dbReference type="EMBL" id="SEWF01000066">
    <property type="protein sequence ID" value="RYU92906.1"/>
    <property type="molecule type" value="Genomic_DNA"/>
</dbReference>
<dbReference type="InterPro" id="IPR043425">
    <property type="entry name" value="NusG-like"/>
</dbReference>
<dbReference type="Pfam" id="PF02357">
    <property type="entry name" value="NusG"/>
    <property type="match status" value="1"/>
</dbReference>
<proteinExistence type="predicted"/>
<evidence type="ECO:0000313" key="5">
    <source>
        <dbReference type="EMBL" id="RYU92906.1"/>
    </source>
</evidence>